<comment type="caution">
    <text evidence="3">The sequence shown here is derived from an EMBL/GenBank/DDBJ whole genome shotgun (WGS) entry which is preliminary data.</text>
</comment>
<protein>
    <submittedName>
        <fullName evidence="3">Heterokaryon incompatibility protein-domain-containing protein</fullName>
    </submittedName>
</protein>
<name>A0AA39ZI79_9PEZI</name>
<evidence type="ECO:0000259" key="2">
    <source>
        <dbReference type="Pfam" id="PF06985"/>
    </source>
</evidence>
<sequence length="1000" mass="112540">MLFSEYNVQTMPRQFSMPVNLDLIIFTESHIVIIAWATLLGIPLVLLCQVRSGLSDIWLDSSQLGLISTAMVVYFDICVERLLGDLFGGRHGVDYGRRVVGECTWIITLLCAASKPHFGRRYLGMQLLSILQRLYNMIDFRLTPRQPKIMPPSLAAAQPRYNYKPLSSDSAIRLITLQAQELMACSMEEVSLAAAPSFTALSYAWDSEHGTEPILCDGALIYVTKNCVAALRNIRSDKNANRRIWVDAICINQADTAKEEKGHQIAIMGDIYKKATRVRVWLGDSDRSSGLVCEYFEKVAGLGGHWQDNQTPEEVALDLARKWPRLTRSMVDFFSRSWFTRAWPVQEVTLPSPDLVEVVCGDAHLSLYSLRIGWHVLKELGVLPASASIDHAVSLQFYLADAIALKRGVEVHQARHYRTIRPISGTNAYQPLLTDLSQFSFTAVMNAMRFKSCQEAKDKFFSLYGVFKELEVDHGIPISMWTAATDAEVFKAVTLACFKLDRNLDAIRLAQQLDPYMRLSNNVVFHTRHNPYDLVFNSLFSMTRRVMVCGENLRAKRDKCHTSQTEGLITLPSWAPDWTQPLPARIASARHITLLDTLVSASGPESRNGTVRYAVDGQSMKVEAKILGRVEDIGTVNSAQLLWQILSVSINQDKTRLQKSVPDPILSALAETLTSLTWRSHIAQILVSLRMAFRTLGLFDVLAYASSAYTSYIYFTPRAFQFTCSWIPSVASCPCDGNRMRLVSGFKIEPWSEAHAISQAFGVFIKGRTWINQDMWRQSAGDVVFITGGVLWQFRVSILETLLGSRYQDIDTLLIFPLMGRLISEVTQEVTMFLGDTSLYLFAWSFRILAILGILVAFAVRLWKFVWFLKLPVLAAATALALRFLQDRSPIRVLASFFRTAGWFRESGSSGIYDAQGMHFFVTDTGFTGNTSGMLAMDHGDYLMQVRGCTTGDGYMIVRRTPNDDKKMSYRVVGAAYVGKGPLKEIQRSREAEWKELRLC</sequence>
<dbReference type="EMBL" id="JAULSY010000020">
    <property type="protein sequence ID" value="KAK0671531.1"/>
    <property type="molecule type" value="Genomic_DNA"/>
</dbReference>
<keyword evidence="1" id="KW-0472">Membrane</keyword>
<dbReference type="InterPro" id="IPR052895">
    <property type="entry name" value="HetReg/Transcr_Mod"/>
</dbReference>
<dbReference type="InterPro" id="IPR010730">
    <property type="entry name" value="HET"/>
</dbReference>
<keyword evidence="4" id="KW-1185">Reference proteome</keyword>
<accession>A0AA39ZI79</accession>
<evidence type="ECO:0000256" key="1">
    <source>
        <dbReference type="SAM" id="Phobius"/>
    </source>
</evidence>
<feature type="transmembrane region" description="Helical" evidence="1">
    <location>
        <begin position="865"/>
        <end position="885"/>
    </location>
</feature>
<evidence type="ECO:0000313" key="4">
    <source>
        <dbReference type="Proteomes" id="UP001174997"/>
    </source>
</evidence>
<dbReference type="PANTHER" id="PTHR24148:SF64">
    <property type="entry name" value="HETEROKARYON INCOMPATIBILITY DOMAIN-CONTAINING PROTEIN"/>
    <property type="match status" value="1"/>
</dbReference>
<dbReference type="PANTHER" id="PTHR24148">
    <property type="entry name" value="ANKYRIN REPEAT DOMAIN-CONTAINING PROTEIN 39 HOMOLOG-RELATED"/>
    <property type="match status" value="1"/>
</dbReference>
<reference evidence="3" key="1">
    <citation type="submission" date="2023-06" db="EMBL/GenBank/DDBJ databases">
        <title>Genome-scale phylogeny and comparative genomics of the fungal order Sordariales.</title>
        <authorList>
            <consortium name="Lawrence Berkeley National Laboratory"/>
            <person name="Hensen N."/>
            <person name="Bonometti L."/>
            <person name="Westerberg I."/>
            <person name="Brannstrom I.O."/>
            <person name="Guillou S."/>
            <person name="Cros-Aarteil S."/>
            <person name="Calhoun S."/>
            <person name="Haridas S."/>
            <person name="Kuo A."/>
            <person name="Mondo S."/>
            <person name="Pangilinan J."/>
            <person name="Riley R."/>
            <person name="Labutti K."/>
            <person name="Andreopoulos B."/>
            <person name="Lipzen A."/>
            <person name="Chen C."/>
            <person name="Yanf M."/>
            <person name="Daum C."/>
            <person name="Ng V."/>
            <person name="Clum A."/>
            <person name="Steindorff A."/>
            <person name="Ohm R."/>
            <person name="Martin F."/>
            <person name="Silar P."/>
            <person name="Natvig D."/>
            <person name="Lalanne C."/>
            <person name="Gautier V."/>
            <person name="Ament-Velasquez S.L."/>
            <person name="Kruys A."/>
            <person name="Hutchinson M.I."/>
            <person name="Powell A.J."/>
            <person name="Barry K."/>
            <person name="Miller A.N."/>
            <person name="Grigoriev I.V."/>
            <person name="Debuchy R."/>
            <person name="Gladieux P."/>
            <person name="Thoren M.H."/>
            <person name="Johannesson H."/>
        </authorList>
    </citation>
    <scope>NUCLEOTIDE SEQUENCE</scope>
    <source>
        <strain evidence="3">CBS 307.81</strain>
    </source>
</reference>
<dbReference type="Pfam" id="PF06985">
    <property type="entry name" value="HET"/>
    <property type="match status" value="1"/>
</dbReference>
<feature type="domain" description="Heterokaryon incompatibility" evidence="2">
    <location>
        <begin position="198"/>
        <end position="347"/>
    </location>
</feature>
<proteinExistence type="predicted"/>
<gene>
    <name evidence="3" type="ORF">QBC41DRAFT_385531</name>
</gene>
<feature type="transmembrane region" description="Helical" evidence="1">
    <location>
        <begin position="839"/>
        <end position="859"/>
    </location>
</feature>
<keyword evidence="1" id="KW-1133">Transmembrane helix</keyword>
<organism evidence="3 4">
    <name type="scientific">Cercophora samala</name>
    <dbReference type="NCBI Taxonomy" id="330535"/>
    <lineage>
        <taxon>Eukaryota</taxon>
        <taxon>Fungi</taxon>
        <taxon>Dikarya</taxon>
        <taxon>Ascomycota</taxon>
        <taxon>Pezizomycotina</taxon>
        <taxon>Sordariomycetes</taxon>
        <taxon>Sordariomycetidae</taxon>
        <taxon>Sordariales</taxon>
        <taxon>Lasiosphaeriaceae</taxon>
        <taxon>Cercophora</taxon>
    </lineage>
</organism>
<evidence type="ECO:0000313" key="3">
    <source>
        <dbReference type="EMBL" id="KAK0671531.1"/>
    </source>
</evidence>
<keyword evidence="1" id="KW-0812">Transmembrane</keyword>
<dbReference type="AlphaFoldDB" id="A0AA39ZI79"/>
<dbReference type="Proteomes" id="UP001174997">
    <property type="component" value="Unassembled WGS sequence"/>
</dbReference>